<reference evidence="3" key="2">
    <citation type="submission" date="2015-01" db="EMBL/GenBank/DDBJ databases">
        <title>Evolutionary Origins and Diversification of the Mycorrhizal Mutualists.</title>
        <authorList>
            <consortium name="DOE Joint Genome Institute"/>
            <consortium name="Mycorrhizal Genomics Consortium"/>
            <person name="Kohler A."/>
            <person name="Kuo A."/>
            <person name="Nagy L.G."/>
            <person name="Floudas D."/>
            <person name="Copeland A."/>
            <person name="Barry K.W."/>
            <person name="Cichocki N."/>
            <person name="Veneault-Fourrey C."/>
            <person name="LaButti K."/>
            <person name="Lindquist E.A."/>
            <person name="Lipzen A."/>
            <person name="Lundell T."/>
            <person name="Morin E."/>
            <person name="Murat C."/>
            <person name="Riley R."/>
            <person name="Ohm R."/>
            <person name="Sun H."/>
            <person name="Tunlid A."/>
            <person name="Henrissat B."/>
            <person name="Grigoriev I.V."/>
            <person name="Hibbett D.S."/>
            <person name="Martin F."/>
        </authorList>
    </citation>
    <scope>NUCLEOTIDE SEQUENCE [LARGE SCALE GENOMIC DNA]</scope>
    <source>
        <strain evidence="3">LaAM-08-1</strain>
    </source>
</reference>
<evidence type="ECO:0000256" key="1">
    <source>
        <dbReference type="SAM" id="MobiDB-lite"/>
    </source>
</evidence>
<accession>A0A0C9WIS4</accession>
<feature type="compositionally biased region" description="Low complexity" evidence="1">
    <location>
        <begin position="21"/>
        <end position="36"/>
    </location>
</feature>
<gene>
    <name evidence="2" type="ORF">K443DRAFT_684553</name>
</gene>
<name>A0A0C9WIS4_9AGAR</name>
<feature type="region of interest" description="Disordered" evidence="1">
    <location>
        <begin position="417"/>
        <end position="450"/>
    </location>
</feature>
<dbReference type="STRING" id="1095629.A0A0C9WIS4"/>
<feature type="region of interest" description="Disordered" evidence="1">
    <location>
        <begin position="1"/>
        <end position="44"/>
    </location>
</feature>
<evidence type="ECO:0000313" key="3">
    <source>
        <dbReference type="Proteomes" id="UP000054477"/>
    </source>
</evidence>
<keyword evidence="3" id="KW-1185">Reference proteome</keyword>
<feature type="region of interest" description="Disordered" evidence="1">
    <location>
        <begin position="76"/>
        <end position="96"/>
    </location>
</feature>
<dbReference type="OrthoDB" id="3270840at2759"/>
<evidence type="ECO:0000313" key="2">
    <source>
        <dbReference type="EMBL" id="KIJ93449.1"/>
    </source>
</evidence>
<sequence length="529" mass="58115">MPQIYNRIPTPPTVTERHRSSSVSSASSSSSSSSLSYTPRPTDVDDSIVLSDLVRTGEASRLRRRGAMRLDHGHHNALGYTYNAPRETSPTPWDSDDELGVVTYPHRQRRFSSSRRRRHEEEESEVEDYRYILVCGAEIEQSGLEDPCEPWTPSILPVPPPTSSSTPQIRTQRRTNGCGAILHLRAAPRPRAHMWATRTVASSCVVPLEAHYFDAAEAAKFEHSSCGCVKEGVGCAVCGNPLGTRFTPCRMAVSGMFSPGHKHYTSLQAPWTRDALPALPMRPEGPRYWHAIPSSSSSSVASSHIHSFFSTAVTSYPEYNFPPKGASPVPSTSNSVTVQEPSTMYFDRHITASPSPLESSSFRDRESSFPRNQEPSVLRTHEDPLRTHEPTPSSGSSSGFYQQTAPPSFYQQQILTAWDREREETRRPTPGVGRRRRETWNGFENDNDQEQDVDADVGAWGVWGGGLGSVPMSTGGVGGDDGWMAIDEEDLQWRGEGAEGFGGGGGAEQEEEGEGADKGEGGDGMWLER</sequence>
<reference evidence="2 3" key="1">
    <citation type="submission" date="2014-04" db="EMBL/GenBank/DDBJ databases">
        <authorList>
            <consortium name="DOE Joint Genome Institute"/>
            <person name="Kuo A."/>
            <person name="Kohler A."/>
            <person name="Nagy L.G."/>
            <person name="Floudas D."/>
            <person name="Copeland A."/>
            <person name="Barry K.W."/>
            <person name="Cichocki N."/>
            <person name="Veneault-Fourrey C."/>
            <person name="LaButti K."/>
            <person name="Lindquist E.A."/>
            <person name="Lipzen A."/>
            <person name="Lundell T."/>
            <person name="Morin E."/>
            <person name="Murat C."/>
            <person name="Sun H."/>
            <person name="Tunlid A."/>
            <person name="Henrissat B."/>
            <person name="Grigoriev I.V."/>
            <person name="Hibbett D.S."/>
            <person name="Martin F."/>
            <person name="Nordberg H.P."/>
            <person name="Cantor M.N."/>
            <person name="Hua S.X."/>
        </authorList>
    </citation>
    <scope>NUCLEOTIDE SEQUENCE [LARGE SCALE GENOMIC DNA]</scope>
    <source>
        <strain evidence="2 3">LaAM-08-1</strain>
    </source>
</reference>
<feature type="compositionally biased region" description="Polar residues" evidence="1">
    <location>
        <begin position="390"/>
        <end position="404"/>
    </location>
</feature>
<feature type="compositionally biased region" description="Basic and acidic residues" evidence="1">
    <location>
        <begin position="418"/>
        <end position="427"/>
    </location>
</feature>
<dbReference type="Proteomes" id="UP000054477">
    <property type="component" value="Unassembled WGS sequence"/>
</dbReference>
<feature type="compositionally biased region" description="Basic and acidic residues" evidence="1">
    <location>
        <begin position="515"/>
        <end position="529"/>
    </location>
</feature>
<organism evidence="2 3">
    <name type="scientific">Laccaria amethystina LaAM-08-1</name>
    <dbReference type="NCBI Taxonomy" id="1095629"/>
    <lineage>
        <taxon>Eukaryota</taxon>
        <taxon>Fungi</taxon>
        <taxon>Dikarya</taxon>
        <taxon>Basidiomycota</taxon>
        <taxon>Agaricomycotina</taxon>
        <taxon>Agaricomycetes</taxon>
        <taxon>Agaricomycetidae</taxon>
        <taxon>Agaricales</taxon>
        <taxon>Agaricineae</taxon>
        <taxon>Hydnangiaceae</taxon>
        <taxon>Laccaria</taxon>
    </lineage>
</organism>
<protein>
    <submittedName>
        <fullName evidence="2">Uncharacterized protein</fullName>
    </submittedName>
</protein>
<feature type="region of interest" description="Disordered" evidence="1">
    <location>
        <begin position="493"/>
        <end position="529"/>
    </location>
</feature>
<dbReference type="AlphaFoldDB" id="A0A0C9WIS4"/>
<feature type="region of interest" description="Disordered" evidence="1">
    <location>
        <begin position="349"/>
        <end position="404"/>
    </location>
</feature>
<dbReference type="HOGENOM" id="CLU_542958_0_0_1"/>
<feature type="compositionally biased region" description="Gly residues" evidence="1">
    <location>
        <begin position="498"/>
        <end position="507"/>
    </location>
</feature>
<feature type="compositionally biased region" description="Basic and acidic residues" evidence="1">
    <location>
        <begin position="379"/>
        <end position="389"/>
    </location>
</feature>
<proteinExistence type="predicted"/>
<dbReference type="EMBL" id="KN838843">
    <property type="protein sequence ID" value="KIJ93449.1"/>
    <property type="molecule type" value="Genomic_DNA"/>
</dbReference>